<accession>R7THD2</accession>
<feature type="compositionally biased region" description="Basic and acidic residues" evidence="1">
    <location>
        <begin position="608"/>
        <end position="620"/>
    </location>
</feature>
<dbReference type="EnsemblMetazoa" id="CapteT224063">
    <property type="protein sequence ID" value="CapteP224063"/>
    <property type="gene ID" value="CapteG224063"/>
</dbReference>
<reference evidence="3" key="3">
    <citation type="submission" date="2015-06" db="UniProtKB">
        <authorList>
            <consortium name="EnsemblMetazoa"/>
        </authorList>
    </citation>
    <scope>IDENTIFICATION</scope>
</reference>
<reference evidence="2 4" key="2">
    <citation type="journal article" date="2013" name="Nature">
        <title>Insights into bilaterian evolution from three spiralian genomes.</title>
        <authorList>
            <person name="Simakov O."/>
            <person name="Marletaz F."/>
            <person name="Cho S.J."/>
            <person name="Edsinger-Gonzales E."/>
            <person name="Havlak P."/>
            <person name="Hellsten U."/>
            <person name="Kuo D.H."/>
            <person name="Larsson T."/>
            <person name="Lv J."/>
            <person name="Arendt D."/>
            <person name="Savage R."/>
            <person name="Osoegawa K."/>
            <person name="de Jong P."/>
            <person name="Grimwood J."/>
            <person name="Chapman J.A."/>
            <person name="Shapiro H."/>
            <person name="Aerts A."/>
            <person name="Otillar R.P."/>
            <person name="Terry A.Y."/>
            <person name="Boore J.L."/>
            <person name="Grigoriev I.V."/>
            <person name="Lindberg D.R."/>
            <person name="Seaver E.C."/>
            <person name="Weisblat D.A."/>
            <person name="Putnam N.H."/>
            <person name="Rokhsar D.S."/>
        </authorList>
    </citation>
    <scope>NUCLEOTIDE SEQUENCE</scope>
    <source>
        <strain evidence="2 4">I ESC-2004</strain>
    </source>
</reference>
<feature type="compositionally biased region" description="Basic and acidic residues" evidence="1">
    <location>
        <begin position="474"/>
        <end position="485"/>
    </location>
</feature>
<protein>
    <submittedName>
        <fullName evidence="2 3">Uncharacterized protein</fullName>
    </submittedName>
</protein>
<keyword evidence="4" id="KW-1185">Reference proteome</keyword>
<feature type="region of interest" description="Disordered" evidence="1">
    <location>
        <begin position="1"/>
        <end position="30"/>
    </location>
</feature>
<feature type="compositionally biased region" description="Basic residues" evidence="1">
    <location>
        <begin position="758"/>
        <end position="774"/>
    </location>
</feature>
<feature type="compositionally biased region" description="Polar residues" evidence="1">
    <location>
        <begin position="1341"/>
        <end position="1352"/>
    </location>
</feature>
<proteinExistence type="predicted"/>
<dbReference type="PANTHER" id="PTHR35538">
    <property type="entry name" value="LIG_CHAN-GLU_BD DOMAIN-CONTAINING PROTEIN"/>
    <property type="match status" value="1"/>
</dbReference>
<gene>
    <name evidence="2" type="ORF">CAPTEDRAFT_224063</name>
</gene>
<evidence type="ECO:0000313" key="2">
    <source>
        <dbReference type="EMBL" id="ELT92842.1"/>
    </source>
</evidence>
<feature type="compositionally biased region" description="Basic residues" evidence="1">
    <location>
        <begin position="621"/>
        <end position="632"/>
    </location>
</feature>
<feature type="region of interest" description="Disordered" evidence="1">
    <location>
        <begin position="1338"/>
        <end position="1365"/>
    </location>
</feature>
<dbReference type="OMA" id="HAVCERH"/>
<feature type="compositionally biased region" description="Basic and acidic residues" evidence="1">
    <location>
        <begin position="804"/>
        <end position="848"/>
    </location>
</feature>
<dbReference type="HOGENOM" id="CLU_257408_0_0_1"/>
<feature type="compositionally biased region" description="Basic and acidic residues" evidence="1">
    <location>
        <begin position="716"/>
        <end position="731"/>
    </location>
</feature>
<reference evidence="4" key="1">
    <citation type="submission" date="2012-12" db="EMBL/GenBank/DDBJ databases">
        <authorList>
            <person name="Hellsten U."/>
            <person name="Grimwood J."/>
            <person name="Chapman J.A."/>
            <person name="Shapiro H."/>
            <person name="Aerts A."/>
            <person name="Otillar R.P."/>
            <person name="Terry A.Y."/>
            <person name="Boore J.L."/>
            <person name="Simakov O."/>
            <person name="Marletaz F."/>
            <person name="Cho S.-J."/>
            <person name="Edsinger-Gonzales E."/>
            <person name="Havlak P."/>
            <person name="Kuo D.-H."/>
            <person name="Larsson T."/>
            <person name="Lv J."/>
            <person name="Arendt D."/>
            <person name="Savage R."/>
            <person name="Osoegawa K."/>
            <person name="de Jong P."/>
            <person name="Lindberg D.R."/>
            <person name="Seaver E.C."/>
            <person name="Weisblat D.A."/>
            <person name="Putnam N.H."/>
            <person name="Grigoriev I.V."/>
            <person name="Rokhsar D.S."/>
        </authorList>
    </citation>
    <scope>NUCLEOTIDE SEQUENCE</scope>
    <source>
        <strain evidence="4">I ESC-2004</strain>
    </source>
</reference>
<dbReference type="EMBL" id="KB309980">
    <property type="protein sequence ID" value="ELT92842.1"/>
    <property type="molecule type" value="Genomic_DNA"/>
</dbReference>
<feature type="compositionally biased region" description="Acidic residues" evidence="1">
    <location>
        <begin position="901"/>
        <end position="913"/>
    </location>
</feature>
<feature type="compositionally biased region" description="Basic and acidic residues" evidence="1">
    <location>
        <begin position="933"/>
        <end position="947"/>
    </location>
</feature>
<dbReference type="EMBL" id="AMQN01013137">
    <property type="status" value="NOT_ANNOTATED_CDS"/>
    <property type="molecule type" value="Genomic_DNA"/>
</dbReference>
<feature type="compositionally biased region" description="Basic and acidic residues" evidence="1">
    <location>
        <begin position="541"/>
        <end position="552"/>
    </location>
</feature>
<feature type="compositionally biased region" description="Polar residues" evidence="1">
    <location>
        <begin position="732"/>
        <end position="747"/>
    </location>
</feature>
<feature type="compositionally biased region" description="Basic residues" evidence="1">
    <location>
        <begin position="706"/>
        <end position="715"/>
    </location>
</feature>
<evidence type="ECO:0000313" key="4">
    <source>
        <dbReference type="Proteomes" id="UP000014760"/>
    </source>
</evidence>
<dbReference type="Proteomes" id="UP000014760">
    <property type="component" value="Unassembled WGS sequence"/>
</dbReference>
<feature type="compositionally biased region" description="Basic and acidic residues" evidence="1">
    <location>
        <begin position="665"/>
        <end position="679"/>
    </location>
</feature>
<evidence type="ECO:0000313" key="3">
    <source>
        <dbReference type="EnsemblMetazoa" id="CapteP224063"/>
    </source>
</evidence>
<feature type="compositionally biased region" description="Basic residues" evidence="1">
    <location>
        <begin position="553"/>
        <end position="569"/>
    </location>
</feature>
<feature type="compositionally biased region" description="Basic residues" evidence="1">
    <location>
        <begin position="410"/>
        <end position="420"/>
    </location>
</feature>
<organism evidence="2">
    <name type="scientific">Capitella teleta</name>
    <name type="common">Polychaete worm</name>
    <dbReference type="NCBI Taxonomy" id="283909"/>
    <lineage>
        <taxon>Eukaryota</taxon>
        <taxon>Metazoa</taxon>
        <taxon>Spiralia</taxon>
        <taxon>Lophotrochozoa</taxon>
        <taxon>Annelida</taxon>
        <taxon>Polychaeta</taxon>
        <taxon>Sedentaria</taxon>
        <taxon>Scolecida</taxon>
        <taxon>Capitellidae</taxon>
        <taxon>Capitella</taxon>
    </lineage>
</organism>
<feature type="region of interest" description="Disordered" evidence="1">
    <location>
        <begin position="309"/>
        <end position="947"/>
    </location>
</feature>
<feature type="compositionally biased region" description="Polar residues" evidence="1">
    <location>
        <begin position="1"/>
        <end position="17"/>
    </location>
</feature>
<feature type="compositionally biased region" description="Basic and acidic residues" evidence="1">
    <location>
        <begin position="339"/>
        <end position="365"/>
    </location>
</feature>
<evidence type="ECO:0000256" key="1">
    <source>
        <dbReference type="SAM" id="MobiDB-lite"/>
    </source>
</evidence>
<dbReference type="OrthoDB" id="2121618at2759"/>
<sequence>MTNGSRGTTRLSTSNKFFKSPRGDKFQEPGMGGLQRHKYIRIGGGYRHSYLYVKAMMEELEIQKLTYYGNQGLQSWDKDEVKAITTYIRTKSGRRVAKLVYVTKDEYDQIQGSHGNADDILKKYVKLGEGETVDGWGEAEMKAIKTMVRTKSGRLIEKTIMVTKDDYDRLQKIIAEGGDSSQMADIIGNYMTMEQGQTLEGIKKVPQSEPMKVVKAMIRTKSGRLVEQTILMTEEEYKAFQEGGGDLNLLKKYMKLGKDDVIENWEKGSTVYSASDDEDLTAAKAGTKIVGKDGEVYEIVVDPLTGKKYKKKVGGKGSDFGKGRKGGKGGGKPSTIGAQHHEDPNEKGMTKKQKEAYRAGKRREDSDSDFSYRSIVSAGGTRHVRRRRKRADGTYSDSDSYHSDQDEAGKKRRQARRGERKVKAIKEKKKKLAMGKRDDGSASDFSYRSVVSAGGTRHVKRRRKNVDGTYGDEESYHSSQDEEGQKRRKKRREKRKEAIRQGKRNEGSDSDFSYKSVVSAGGTRHVRRRKKNADGTYGDEESYHSSQDEDGRTRRRRRRQERQAKFKKGGRNEASDSDFSYRSVVSAGGTRHVKRRKKNVDGTYGDEESYHSSQDEDGQARRRRRRRDRKHGGSANSYYSVVSEGGTRKVRRRKKNADGTYGDSESYHSEDSDFFDEKKLRRRKKKHEHGSDSEHSYFSEVSAGGTKRRMRRQRIRDKDGKVIGYGKKEDYSSPSEYETDSSASSYEMKSDGKGGLIRVKKPKKSKKDKKKKKGGGPDGNMTDFSDELQSTDSEDEPDLSKMTASEKEKYFEAKAKRKAEREKKRKEKYGDKYEEMMEKHQAAKEASKKMKSMVHYESGTKRFGDDDPDNRGLGLGHDDWGPDGKKKKGKKGGKGGGPGSDGDEDSDYSMDEDGVMRKKKKKRDDDEESLYEYVRDKDGNVMMDKDGKPIKRKVGTIKKGKKAKGLVDDDSDFEYKYDEFGNLVRKKKGEPDPESDGDYFETLEDGTVVLRKGKKKIDITKLTEDDLRKLGLDPRMMTKEEIARILKERFGDEISIVRGGKKIGLKHVDEMDGANTDELAADSDLDTSTLTGQRRVRVLMKRGGQALQEHMKKMIENSCLTDPDHVHPEEKDKEIDFLQHYQLVDTSKLDMYARAFVVEDDDLDCVIYAREAKLALDGVPCLVSISNKQLQYITQLLNIDQETNVTFRMFAVMSALAERVTEMDEYCKKLLEVCELTDIERKIELYRAMFYCNVPGDQNANYIKAESLRIELMAGGLNWDQQEYIMERMAVNDWREISFLDYLAYIPLFMSMHDGMCDNPLDMSNTKYMNRVASAQRDMNPLSNPMSKQSPFMNKHPSKRGIPNFKQIDNLTSTEGSDVFNKYQKLPHIKSNPLASLPRKK</sequence>
<feature type="compositionally biased region" description="Basic and acidic residues" evidence="1">
    <location>
        <begin position="399"/>
        <end position="409"/>
    </location>
</feature>
<name>R7THD2_CAPTE</name>
<dbReference type="PANTHER" id="PTHR35538:SF3">
    <property type="entry name" value="C-TYPE LECTIN DOMAIN-CONTAINING PROTEIN"/>
    <property type="match status" value="1"/>
</dbReference>
<feature type="compositionally biased region" description="Basic and acidic residues" evidence="1">
    <location>
        <begin position="495"/>
        <end position="507"/>
    </location>
</feature>